<dbReference type="InterPro" id="IPR009000">
    <property type="entry name" value="Transl_B-barrel_sf"/>
</dbReference>
<dbReference type="InterPro" id="IPR056792">
    <property type="entry name" value="PRC_RimM"/>
</dbReference>
<evidence type="ECO:0000256" key="3">
    <source>
        <dbReference type="ARBA" id="ARBA00022552"/>
    </source>
</evidence>
<dbReference type="PANTHER" id="PTHR33692">
    <property type="entry name" value="RIBOSOME MATURATION FACTOR RIMM"/>
    <property type="match status" value="1"/>
</dbReference>
<comment type="similarity">
    <text evidence="5">Belongs to the RimM family.</text>
</comment>
<evidence type="ECO:0000256" key="1">
    <source>
        <dbReference type="ARBA" id="ARBA00022490"/>
    </source>
</evidence>
<dbReference type="GO" id="GO:0005737">
    <property type="term" value="C:cytoplasm"/>
    <property type="evidence" value="ECO:0007669"/>
    <property type="project" value="UniProtKB-SubCell"/>
</dbReference>
<comment type="subunit">
    <text evidence="5">Binds ribosomal protein uS19.</text>
</comment>
<protein>
    <recommendedName>
        <fullName evidence="5">Ribosome maturation factor RimM</fullName>
    </recommendedName>
</protein>
<dbReference type="PaxDb" id="584708-Apau_0775"/>
<dbReference type="GO" id="GO:0042274">
    <property type="term" value="P:ribosomal small subunit biogenesis"/>
    <property type="evidence" value="ECO:0007669"/>
    <property type="project" value="UniProtKB-UniRule"/>
</dbReference>
<comment type="subcellular location">
    <subcellularLocation>
        <location evidence="5">Cytoplasm</location>
    </subcellularLocation>
</comment>
<keyword evidence="9" id="KW-1185">Reference proteome</keyword>
<dbReference type="Gene3D" id="2.30.30.240">
    <property type="entry name" value="PRC-barrel domain"/>
    <property type="match status" value="1"/>
</dbReference>
<dbReference type="SUPFAM" id="SSF50447">
    <property type="entry name" value="Translation proteins"/>
    <property type="match status" value="1"/>
</dbReference>
<comment type="domain">
    <text evidence="5">The PRC barrel domain binds ribosomal protein uS19.</text>
</comment>
<evidence type="ECO:0000259" key="7">
    <source>
        <dbReference type="Pfam" id="PF24986"/>
    </source>
</evidence>
<dbReference type="NCBIfam" id="TIGR02273">
    <property type="entry name" value="16S_RimM"/>
    <property type="match status" value="1"/>
</dbReference>
<dbReference type="Gene3D" id="2.40.30.60">
    <property type="entry name" value="RimM"/>
    <property type="match status" value="1"/>
</dbReference>
<dbReference type="Pfam" id="PF01782">
    <property type="entry name" value="RimM"/>
    <property type="match status" value="1"/>
</dbReference>
<dbReference type="Pfam" id="PF24986">
    <property type="entry name" value="PRC_RimM"/>
    <property type="match status" value="1"/>
</dbReference>
<dbReference type="STRING" id="584708.Apau_0775"/>
<comment type="function">
    <text evidence="5">An accessory protein needed during the final step in the assembly of 30S ribosomal subunit, possibly for assembly of the head region. Essential for efficient processing of 16S rRNA. May be needed both before and after RbfA during the maturation of 16S rRNA. It has affinity for free ribosomal 30S subunits but not for 70S ribosomes.</text>
</comment>
<dbReference type="Proteomes" id="UP000005096">
    <property type="component" value="Chromosome"/>
</dbReference>
<dbReference type="HAMAP" id="MF_00014">
    <property type="entry name" value="Ribosome_mat_RimM"/>
    <property type="match status" value="1"/>
</dbReference>
<evidence type="ECO:0000256" key="4">
    <source>
        <dbReference type="ARBA" id="ARBA00023186"/>
    </source>
</evidence>
<proteinExistence type="inferred from homology"/>
<dbReference type="AlphaFoldDB" id="E3CVE7"/>
<keyword evidence="1 5" id="KW-0963">Cytoplasm</keyword>
<feature type="domain" description="RimM N-terminal" evidence="6">
    <location>
        <begin position="15"/>
        <end position="103"/>
    </location>
</feature>
<dbReference type="SUPFAM" id="SSF50346">
    <property type="entry name" value="PRC-barrel domain"/>
    <property type="match status" value="1"/>
</dbReference>
<dbReference type="EMBL" id="CM001022">
    <property type="protein sequence ID" value="EFQ23203.1"/>
    <property type="molecule type" value="Genomic_DNA"/>
</dbReference>
<dbReference type="RefSeq" id="WP_006300370.1">
    <property type="nucleotide sequence ID" value="NZ_CM001022.1"/>
</dbReference>
<feature type="domain" description="Ribosome maturation factor RimM PRC barrel" evidence="7">
    <location>
        <begin position="118"/>
        <end position="186"/>
    </location>
</feature>
<dbReference type="InterPro" id="IPR036976">
    <property type="entry name" value="RimM_N_sf"/>
</dbReference>
<organism evidence="8 9">
    <name type="scientific">Aminomonas paucivorans DSM 12260</name>
    <dbReference type="NCBI Taxonomy" id="584708"/>
    <lineage>
        <taxon>Bacteria</taxon>
        <taxon>Thermotogati</taxon>
        <taxon>Synergistota</taxon>
        <taxon>Synergistia</taxon>
        <taxon>Synergistales</taxon>
        <taxon>Synergistaceae</taxon>
        <taxon>Aminomonas</taxon>
    </lineage>
</organism>
<accession>E3CVE7</accession>
<dbReference type="PANTHER" id="PTHR33692:SF1">
    <property type="entry name" value="RIBOSOME MATURATION FACTOR RIMM"/>
    <property type="match status" value="1"/>
</dbReference>
<dbReference type="InterPro" id="IPR011033">
    <property type="entry name" value="PRC_barrel-like_sf"/>
</dbReference>
<evidence type="ECO:0000256" key="5">
    <source>
        <dbReference type="HAMAP-Rule" id="MF_00014"/>
    </source>
</evidence>
<evidence type="ECO:0000313" key="8">
    <source>
        <dbReference type="EMBL" id="EFQ23203.1"/>
    </source>
</evidence>
<dbReference type="GO" id="GO:0043022">
    <property type="term" value="F:ribosome binding"/>
    <property type="evidence" value="ECO:0007669"/>
    <property type="project" value="InterPro"/>
</dbReference>
<evidence type="ECO:0000313" key="9">
    <source>
        <dbReference type="Proteomes" id="UP000005096"/>
    </source>
</evidence>
<dbReference type="GO" id="GO:0006364">
    <property type="term" value="P:rRNA processing"/>
    <property type="evidence" value="ECO:0007669"/>
    <property type="project" value="UniProtKB-UniRule"/>
</dbReference>
<evidence type="ECO:0000256" key="2">
    <source>
        <dbReference type="ARBA" id="ARBA00022517"/>
    </source>
</evidence>
<sequence length="188" mass="20911">MSTRTDREDRPSRIVVGRILGPHGIKGVLKLQPLTDYPERFRSMDRLVVEFPAPKVGVHRAPRELTVLGLDVLESKNLFLVRTEEVHTCDEAESLKGGLVTVAPEERVPLEEDCYWIDDLLGLRVVEQDTGRDLGRLENVISTGSNDVYGVRTPDGALKMLPAIADVVRKVDLEAGTMTVVLLEGLWD</sequence>
<keyword evidence="4 5" id="KW-0143">Chaperone</keyword>
<gene>
    <name evidence="5" type="primary">rimM</name>
    <name evidence="8" type="ORF">Apau_0775</name>
</gene>
<dbReference type="HOGENOM" id="CLU_077636_3_2_0"/>
<name>E3CVE7_9BACT</name>
<dbReference type="GO" id="GO:0005840">
    <property type="term" value="C:ribosome"/>
    <property type="evidence" value="ECO:0007669"/>
    <property type="project" value="InterPro"/>
</dbReference>
<evidence type="ECO:0000259" key="6">
    <source>
        <dbReference type="Pfam" id="PF01782"/>
    </source>
</evidence>
<dbReference type="OrthoDB" id="9810331at2"/>
<keyword evidence="2 5" id="KW-0690">Ribosome biogenesis</keyword>
<keyword evidence="3 5" id="KW-0698">rRNA processing</keyword>
<dbReference type="InterPro" id="IPR002676">
    <property type="entry name" value="RimM_N"/>
</dbReference>
<reference evidence="8 9" key="1">
    <citation type="journal article" date="2010" name="Stand. Genomic Sci.">
        <title>Non-contiguous finished genome sequence of Aminomonas paucivorans type strain (GLU-3).</title>
        <authorList>
            <person name="Pitluck S."/>
            <person name="Yasawong M."/>
            <person name="Held B."/>
            <person name="Lapidus A."/>
            <person name="Nolan M."/>
            <person name="Copeland A."/>
            <person name="Lucas S."/>
            <person name="Del Rio T.G."/>
            <person name="Tice H."/>
            <person name="Cheng J.F."/>
            <person name="Chertkov O."/>
            <person name="Goodwin L."/>
            <person name="Tapia R."/>
            <person name="Han C."/>
            <person name="Liolios K."/>
            <person name="Ivanova N."/>
            <person name="Mavromatis K."/>
            <person name="Ovchinnikova G."/>
            <person name="Pati A."/>
            <person name="Chen A."/>
            <person name="Palaniappan K."/>
            <person name="Land M."/>
            <person name="Hauser L."/>
            <person name="Chang Y.J."/>
            <person name="Jeffries C.D."/>
            <person name="Pukall R."/>
            <person name="Spring S."/>
            <person name="Rohde M."/>
            <person name="Sikorski J."/>
            <person name="Goker M."/>
            <person name="Woyke T."/>
            <person name="Bristow J."/>
            <person name="Eisen J.A."/>
            <person name="Markowitz V."/>
            <person name="Hugenholtz P."/>
            <person name="Kyrpides N.C."/>
            <person name="Klenk H.P."/>
        </authorList>
    </citation>
    <scope>NUCLEOTIDE SEQUENCE [LARGE SCALE GENOMIC DNA]</scope>
    <source>
        <strain evidence="8 9">DSM 12260</strain>
    </source>
</reference>
<dbReference type="eggNOG" id="COG0806">
    <property type="taxonomic scope" value="Bacteria"/>
</dbReference>
<dbReference type="InterPro" id="IPR011961">
    <property type="entry name" value="RimM"/>
</dbReference>